<evidence type="ECO:0000259" key="2">
    <source>
        <dbReference type="SMART" id="SM00060"/>
    </source>
</evidence>
<feature type="domain" description="Fibronectin type-III" evidence="2">
    <location>
        <begin position="401"/>
        <end position="482"/>
    </location>
</feature>
<organism evidence="3 4">
    <name type="scientific">Leyella stercorea DSM 18206</name>
    <dbReference type="NCBI Taxonomy" id="1002367"/>
    <lineage>
        <taxon>Bacteria</taxon>
        <taxon>Pseudomonadati</taxon>
        <taxon>Bacteroidota</taxon>
        <taxon>Bacteroidia</taxon>
        <taxon>Bacteroidales</taxon>
        <taxon>Prevotellaceae</taxon>
        <taxon>Leyella</taxon>
    </lineage>
</organism>
<accession>G6AWL0</accession>
<comment type="caution">
    <text evidence="3">The sequence shown here is derived from an EMBL/GenBank/DDBJ whole genome shotgun (WGS) entry which is preliminary data.</text>
</comment>
<dbReference type="SUPFAM" id="SSF49265">
    <property type="entry name" value="Fibronectin type III"/>
    <property type="match status" value="1"/>
</dbReference>
<dbReference type="Proteomes" id="UP000004407">
    <property type="component" value="Unassembled WGS sequence"/>
</dbReference>
<dbReference type="InterPro" id="IPR013783">
    <property type="entry name" value="Ig-like_fold"/>
</dbReference>
<dbReference type="eggNOG" id="COG4412">
    <property type="taxonomic scope" value="Bacteria"/>
</dbReference>
<dbReference type="RefSeq" id="WP_007898584.1">
    <property type="nucleotide sequence ID" value="NZ_JH379401.1"/>
</dbReference>
<dbReference type="InterPro" id="IPR011635">
    <property type="entry name" value="CARDB"/>
</dbReference>
<dbReference type="EMBL" id="AFZZ01000092">
    <property type="protein sequence ID" value="EHJ41187.1"/>
    <property type="molecule type" value="Genomic_DNA"/>
</dbReference>
<dbReference type="Pfam" id="PF07705">
    <property type="entry name" value="CARDB"/>
    <property type="match status" value="1"/>
</dbReference>
<feature type="signal peptide" evidence="1">
    <location>
        <begin position="1"/>
        <end position="25"/>
    </location>
</feature>
<gene>
    <name evidence="3" type="ORF">HMPREF0673_01008</name>
</gene>
<sequence>MPTIKRKVFTLGCLLTLASAPFVQTVAQTGQYVYDVQDGEADIFGQLRYEKNVNGTGFVKFNTANPNTHKWVRDYGYKAGVTPITTAGTYVGNEYYAYETTLYENTLMPRAISVVDVNTGEYTAKREIVNSTTEAPLILDEMTYDPKTNRIFALHYDTSVNKSYLYEIDRTTLELSLVATLNNVLLYTLAADNGSLYAVRKGGMKSYLSKIEISSINKTAKTCEYKDMGNTNVYLGDYSQTMEFDKTTHRLWWMAQTSDGNAYLVELDPKTGASLKKEFMDNEMQLLGMGIPYQYVADGAPSYPRGFKAVADAKGALSAQLSWTTPSVNYLGAALTGLTGTKVYRNNQLVYTSTETTQGKAVAWTDKPATDGYYIYKVVPYNAAGDGVYKEFAAYVGEDLPGEPQNVTLTTHGGNAEITWAAPAKGKHGGYFDNTTLKYNVVRMPDNKVVVEGTTSLRATDAVGVQKGYSYVITAVNKKGVGASATSKTLSFGPEDSVPFTSPLTTQDDFDRWVTVDKNNDGNTWTFYTPTQTTTYDRTDKNADDWLYTPALKFEKGKTYQVRYTYSSANWVTPDKHEQVMEQMKVWFCSEPIATGATKLIKETGEFHTASNIFLYGKDNFQPEATGSARIAFQACSEANHGQIYLKDVSIREYSMKDISVQALTGSQLVNSQSQQTFTVDVRNEGSATVADYRVLLLNADNNEVLGEAKGKSVAPDKTVEVAVNWVPGAEGTIKVVAKVELAGDTYPADNVLATPLEVKVSAADADKWLTLNQDNSWGWRFPFFMLDPYSQCQALFLEKEMQKKGIEITGMRFLYNGKNAEAYTFPARISIKSTTRTDMLDEDGGDAVFDEDGFTTVFDGNITIQGNANDLELVVSFTTPYKYEGGNVIMKFECPLGTGYIKDSTKHPDWHMMETEGNPHIAYCSGENEDANVWGEQLIPFISIAYKDNGAAGIFTIGGDKTSVTRSGDMLLFDERADEACLYNTTGALVLSARGVNALSTAGLTKGIYVLKLTKGGAVRSLKVAVE</sequence>
<dbReference type="AlphaFoldDB" id="G6AWL0"/>
<name>G6AWL0_9BACT</name>
<dbReference type="Gene3D" id="2.60.40.10">
    <property type="entry name" value="Immunoglobulins"/>
    <property type="match status" value="2"/>
</dbReference>
<feature type="chain" id="PRO_5003485584" description="Fibronectin type-III domain-containing protein" evidence="1">
    <location>
        <begin position="26"/>
        <end position="1028"/>
    </location>
</feature>
<dbReference type="SMART" id="SM00060">
    <property type="entry name" value="FN3"/>
    <property type="match status" value="2"/>
</dbReference>
<dbReference type="SUPFAM" id="SSF50974">
    <property type="entry name" value="Nitrous oxide reductase, N-terminal domain"/>
    <property type="match status" value="1"/>
</dbReference>
<dbReference type="HOGENOM" id="CLU_294716_0_0_10"/>
<protein>
    <recommendedName>
        <fullName evidence="2">Fibronectin type-III domain-containing protein</fullName>
    </recommendedName>
</protein>
<keyword evidence="1" id="KW-0732">Signal</keyword>
<feature type="domain" description="Fibronectin type-III" evidence="2">
    <location>
        <begin position="301"/>
        <end position="387"/>
    </location>
</feature>
<proteinExistence type="predicted"/>
<dbReference type="InterPro" id="IPR011045">
    <property type="entry name" value="N2O_reductase_N"/>
</dbReference>
<dbReference type="GeneID" id="78336762"/>
<dbReference type="PATRIC" id="fig|1002367.3.peg.805"/>
<dbReference type="Gene3D" id="2.60.120.200">
    <property type="match status" value="1"/>
</dbReference>
<evidence type="ECO:0000313" key="3">
    <source>
        <dbReference type="EMBL" id="EHJ41187.1"/>
    </source>
</evidence>
<evidence type="ECO:0000256" key="1">
    <source>
        <dbReference type="SAM" id="SignalP"/>
    </source>
</evidence>
<dbReference type="InterPro" id="IPR036116">
    <property type="entry name" value="FN3_sf"/>
</dbReference>
<reference evidence="3 4" key="1">
    <citation type="submission" date="2011-08" db="EMBL/GenBank/DDBJ databases">
        <authorList>
            <person name="Weinstock G."/>
            <person name="Sodergren E."/>
            <person name="Clifton S."/>
            <person name="Fulton L."/>
            <person name="Fulton B."/>
            <person name="Courtney L."/>
            <person name="Fronick C."/>
            <person name="Harrison M."/>
            <person name="Strong C."/>
            <person name="Farmer C."/>
            <person name="Delahaunty K."/>
            <person name="Markovic C."/>
            <person name="Hall O."/>
            <person name="Minx P."/>
            <person name="Tomlinson C."/>
            <person name="Mitreva M."/>
            <person name="Hou S."/>
            <person name="Chen J."/>
            <person name="Wollam A."/>
            <person name="Pepin K.H."/>
            <person name="Johnson M."/>
            <person name="Bhonagiri V."/>
            <person name="Zhang X."/>
            <person name="Suruliraj S."/>
            <person name="Warren W."/>
            <person name="Chinwalla A."/>
            <person name="Mardis E.R."/>
            <person name="Wilson R.K."/>
        </authorList>
    </citation>
    <scope>NUCLEOTIDE SEQUENCE [LARGE SCALE GENOMIC DNA]</scope>
    <source>
        <strain evidence="3 4">DSM 18206</strain>
    </source>
</reference>
<evidence type="ECO:0000313" key="4">
    <source>
        <dbReference type="Proteomes" id="UP000004407"/>
    </source>
</evidence>
<dbReference type="InterPro" id="IPR003961">
    <property type="entry name" value="FN3_dom"/>
</dbReference>